<evidence type="ECO:0000256" key="1">
    <source>
        <dbReference type="SAM" id="Phobius"/>
    </source>
</evidence>
<gene>
    <name evidence="3" type="ORF">LMG24238_07141</name>
</gene>
<name>A0A6J5CU62_9BURK</name>
<reference evidence="3 4" key="1">
    <citation type="submission" date="2020-04" db="EMBL/GenBank/DDBJ databases">
        <authorList>
            <person name="De Canck E."/>
        </authorList>
    </citation>
    <scope>NUCLEOTIDE SEQUENCE [LARGE SCALE GENOMIC DNA]</scope>
    <source>
        <strain evidence="3 4">LMG 24238</strain>
    </source>
</reference>
<feature type="transmembrane region" description="Helical" evidence="1">
    <location>
        <begin position="31"/>
        <end position="50"/>
    </location>
</feature>
<accession>A0A6J5CU62</accession>
<evidence type="ECO:0000313" key="4">
    <source>
        <dbReference type="Proteomes" id="UP000494255"/>
    </source>
</evidence>
<dbReference type="Pfam" id="PF03703">
    <property type="entry name" value="bPH_2"/>
    <property type="match status" value="1"/>
</dbReference>
<dbReference type="Proteomes" id="UP000494255">
    <property type="component" value="Unassembled WGS sequence"/>
</dbReference>
<dbReference type="RefSeq" id="WP_175054545.1">
    <property type="nucleotide sequence ID" value="NZ_CADIKC010000017.1"/>
</dbReference>
<sequence>MKELAHIDRDGPSAVAPGVIFSGTPSQIVNLPTYIKGGVGAIVVFAAYLCAQTRWPVPWFAPVVALLAIVAGVLVVYLRTANTEIVIDAARITRKQGILGRRMRSLEPFRIQDVTSLHHWWQRPFGIGTVLVLTSDSNNPQWRLPGMRGAEQLRGELNLAAITLRDAKGIREVSMGRV</sequence>
<dbReference type="GeneID" id="97045697"/>
<organism evidence="3 4">
    <name type="scientific">Paraburkholderia sediminicola</name>
    <dbReference type="NCBI Taxonomy" id="458836"/>
    <lineage>
        <taxon>Bacteria</taxon>
        <taxon>Pseudomonadati</taxon>
        <taxon>Pseudomonadota</taxon>
        <taxon>Betaproteobacteria</taxon>
        <taxon>Burkholderiales</taxon>
        <taxon>Burkholderiaceae</taxon>
        <taxon>Paraburkholderia</taxon>
    </lineage>
</organism>
<keyword evidence="1" id="KW-0812">Transmembrane</keyword>
<dbReference type="InterPro" id="IPR005182">
    <property type="entry name" value="YdbS-like_PH"/>
</dbReference>
<keyword evidence="4" id="KW-1185">Reference proteome</keyword>
<proteinExistence type="predicted"/>
<dbReference type="EMBL" id="CADIKC010000017">
    <property type="protein sequence ID" value="CAB3743824.1"/>
    <property type="molecule type" value="Genomic_DNA"/>
</dbReference>
<feature type="domain" description="YdbS-like PH" evidence="2">
    <location>
        <begin position="82"/>
        <end position="155"/>
    </location>
</feature>
<evidence type="ECO:0000313" key="3">
    <source>
        <dbReference type="EMBL" id="CAB3743824.1"/>
    </source>
</evidence>
<dbReference type="AlphaFoldDB" id="A0A6J5CU62"/>
<evidence type="ECO:0000259" key="2">
    <source>
        <dbReference type="Pfam" id="PF03703"/>
    </source>
</evidence>
<keyword evidence="1" id="KW-1133">Transmembrane helix</keyword>
<protein>
    <recommendedName>
        <fullName evidence="2">YdbS-like PH domain-containing protein</fullName>
    </recommendedName>
</protein>
<feature type="transmembrane region" description="Helical" evidence="1">
    <location>
        <begin position="57"/>
        <end position="78"/>
    </location>
</feature>
<keyword evidence="1" id="KW-0472">Membrane</keyword>